<reference evidence="4 5" key="1">
    <citation type="submission" date="2018-08" db="EMBL/GenBank/DDBJ databases">
        <title>A genome reference for cultivated species of the human gut microbiota.</title>
        <authorList>
            <person name="Zou Y."/>
            <person name="Xue W."/>
            <person name="Luo G."/>
        </authorList>
    </citation>
    <scope>NUCLEOTIDE SEQUENCE [LARGE SCALE GENOMIC DNA]</scope>
    <source>
        <strain evidence="4 5">AF16-14</strain>
    </source>
</reference>
<dbReference type="Pfam" id="PF07715">
    <property type="entry name" value="Plug"/>
    <property type="match status" value="1"/>
</dbReference>
<dbReference type="InterPro" id="IPR012910">
    <property type="entry name" value="Plug_dom"/>
</dbReference>
<dbReference type="Proteomes" id="UP000284243">
    <property type="component" value="Unassembled WGS sequence"/>
</dbReference>
<sequence>MSRWCMMLLLTVFSALQLYAQKEEITVTGTVKDTKGETLVGVNIVIENQPGLGVVSDIDGNYKIKADKYATLVASFIGYKTQRIAIAGKEKHDIVLEEEVEQLDEVSVVAAGVQRKATVVGAITTVDVEKLKTSGGSQLSNTLAGNVAGIIAMQRSGEPGANYSEFWIRGISTFGANSSALVLVDGIERDFNELNAEDIESFSVLKDASATAIYGQRGANGVVLVTTKRGKEGKVKINVKGEFGISTPSRMPEYVDGLTYTRLANEARLSRNQDPMYSDVEMKIIEQGLDPDIYPNVDWQHEILKNITTNHRAMINFSGGGSTARYFVSGGYYNEAGMYKHGDLNDYDTNVRYKRFNFRSNVDINLTKTTILEMGVGGWIVNQNKPGSNSDAIWTSMAGLTPLTVPVVYSNGLFPTYGTSNDQMNPYVLLTQTGYKTCWENKMETNVALNQDLDFITKGLKFYGRFSYDAYNTHEVHRLTSPDLYHAEKQRDRYGDLVLKKVADAQPLSPNTIAWGDRRYYTEANLNYNRVFGEKHRVGGLLLYYQQEYTRTDGGTDPYKIVPYRNMALSGRATYSYDDRYMVEFNFGYTGSENFEKNSRFGFFPAVAMGWMASNEKFIKDYVPWIDQLKLRYSYGEVGNDKMDARFPYRSTVDHDQVHPDYQFGDNAQTGAPSLTTLKIGARNLTWEVAKKHNFGLDLGLFDKFDLTVDVFRDNREKIFMVRQNLPAYVGMHDGQLPWANVGRMRSTGMDGTASYSQEIGEVTLTARGNFTFSRTKVLEYDEAVNALDYQKTQGYRWGQTKGLQAIGLFKDERDIANSPRQTFGDVLPGDIKYKDVNGDGLIDKYDILPIGFTNTPEFVYGFGVSVLWKNLDVNILFQGSGNCDFMLGGTGVFPFAASETGNVLQAVAKDKNRWIPAEVSGTTATENPDATFPRLTYGTNPNNTQASTFWLRNSRYLRFKNLEIGYTVPRKLTRKLRMETARFYLLGNNLFVLSPFKWWDPEIASGNGATYPIQRTVTLGLTVNF</sequence>
<keyword evidence="1" id="KW-0998">Cell outer membrane</keyword>
<dbReference type="NCBIfam" id="TIGR04056">
    <property type="entry name" value="OMP_RagA_SusC"/>
    <property type="match status" value="1"/>
</dbReference>
<dbReference type="Gene3D" id="2.170.130.10">
    <property type="entry name" value="TonB-dependent receptor, plug domain"/>
    <property type="match status" value="1"/>
</dbReference>
<feature type="signal peptide" evidence="2">
    <location>
        <begin position="1"/>
        <end position="20"/>
    </location>
</feature>
<dbReference type="PROSITE" id="PS00018">
    <property type="entry name" value="EF_HAND_1"/>
    <property type="match status" value="1"/>
</dbReference>
<feature type="domain" description="TonB-dependent receptor plug" evidence="3">
    <location>
        <begin position="117"/>
        <end position="222"/>
    </location>
</feature>
<proteinExistence type="inferred from homology"/>
<dbReference type="SUPFAM" id="SSF49464">
    <property type="entry name" value="Carboxypeptidase regulatory domain-like"/>
    <property type="match status" value="1"/>
</dbReference>
<evidence type="ECO:0000259" key="3">
    <source>
        <dbReference type="Pfam" id="PF07715"/>
    </source>
</evidence>
<comment type="similarity">
    <text evidence="1">Belongs to the TonB-dependent receptor family.</text>
</comment>
<keyword evidence="1" id="KW-0812">Transmembrane</keyword>
<keyword evidence="4" id="KW-0675">Receptor</keyword>
<name>A0A412TMY2_9BACT</name>
<dbReference type="GO" id="GO:0009279">
    <property type="term" value="C:cell outer membrane"/>
    <property type="evidence" value="ECO:0007669"/>
    <property type="project" value="UniProtKB-SubCell"/>
</dbReference>
<organism evidence="4 5">
    <name type="scientific">Odoribacter splanchnicus</name>
    <dbReference type="NCBI Taxonomy" id="28118"/>
    <lineage>
        <taxon>Bacteria</taxon>
        <taxon>Pseudomonadati</taxon>
        <taxon>Bacteroidota</taxon>
        <taxon>Bacteroidia</taxon>
        <taxon>Bacteroidales</taxon>
        <taxon>Odoribacteraceae</taxon>
        <taxon>Odoribacter</taxon>
    </lineage>
</organism>
<keyword evidence="2" id="KW-0732">Signal</keyword>
<evidence type="ECO:0000256" key="1">
    <source>
        <dbReference type="PROSITE-ProRule" id="PRU01360"/>
    </source>
</evidence>
<dbReference type="InterPro" id="IPR039426">
    <property type="entry name" value="TonB-dep_rcpt-like"/>
</dbReference>
<dbReference type="SUPFAM" id="SSF56935">
    <property type="entry name" value="Porins"/>
    <property type="match status" value="1"/>
</dbReference>
<evidence type="ECO:0000313" key="4">
    <source>
        <dbReference type="EMBL" id="RGU55135.1"/>
    </source>
</evidence>
<keyword evidence="1" id="KW-0472">Membrane</keyword>
<dbReference type="AlphaFoldDB" id="A0A412TMY2"/>
<dbReference type="InterPro" id="IPR023996">
    <property type="entry name" value="TonB-dep_OMP_SusC/RagA"/>
</dbReference>
<gene>
    <name evidence="4" type="ORF">DWW57_13555</name>
</gene>
<keyword evidence="1" id="KW-0813">Transport</keyword>
<evidence type="ECO:0000313" key="5">
    <source>
        <dbReference type="Proteomes" id="UP000284243"/>
    </source>
</evidence>
<dbReference type="InterPro" id="IPR037066">
    <property type="entry name" value="Plug_dom_sf"/>
</dbReference>
<dbReference type="InterPro" id="IPR008969">
    <property type="entry name" value="CarboxyPept-like_regulatory"/>
</dbReference>
<evidence type="ECO:0000256" key="2">
    <source>
        <dbReference type="SAM" id="SignalP"/>
    </source>
</evidence>
<comment type="subcellular location">
    <subcellularLocation>
        <location evidence="1">Cell outer membrane</location>
        <topology evidence="1">Multi-pass membrane protein</topology>
    </subcellularLocation>
</comment>
<protein>
    <submittedName>
        <fullName evidence="4">TonB-dependent receptor</fullName>
    </submittedName>
</protein>
<dbReference type="RefSeq" id="WP_087384372.1">
    <property type="nucleotide sequence ID" value="NZ_UATG01000003.1"/>
</dbReference>
<comment type="caution">
    <text evidence="4">The sequence shown here is derived from an EMBL/GenBank/DDBJ whole genome shotgun (WGS) entry which is preliminary data.</text>
</comment>
<dbReference type="FunFam" id="2.170.130.10:FF:000003">
    <property type="entry name" value="SusC/RagA family TonB-linked outer membrane protein"/>
    <property type="match status" value="1"/>
</dbReference>
<dbReference type="PROSITE" id="PS52016">
    <property type="entry name" value="TONB_DEPENDENT_REC_3"/>
    <property type="match status" value="1"/>
</dbReference>
<dbReference type="EMBL" id="QRYC01000021">
    <property type="protein sequence ID" value="RGU55135.1"/>
    <property type="molecule type" value="Genomic_DNA"/>
</dbReference>
<dbReference type="InterPro" id="IPR023997">
    <property type="entry name" value="TonB-dep_OMP_SusC/RagA_CS"/>
</dbReference>
<dbReference type="NCBIfam" id="TIGR04057">
    <property type="entry name" value="SusC_RagA_signa"/>
    <property type="match status" value="1"/>
</dbReference>
<dbReference type="InterPro" id="IPR018247">
    <property type="entry name" value="EF_Hand_1_Ca_BS"/>
</dbReference>
<accession>A0A412TMY2</accession>
<keyword evidence="1" id="KW-1134">Transmembrane beta strand</keyword>
<feature type="chain" id="PRO_5019453592" evidence="2">
    <location>
        <begin position="21"/>
        <end position="1026"/>
    </location>
</feature>
<dbReference type="Pfam" id="PF13715">
    <property type="entry name" value="CarbopepD_reg_2"/>
    <property type="match status" value="1"/>
</dbReference>